<feature type="compositionally biased region" description="Basic and acidic residues" evidence="1">
    <location>
        <begin position="41"/>
        <end position="54"/>
    </location>
</feature>
<evidence type="ECO:0008006" key="4">
    <source>
        <dbReference type="Google" id="ProtNLM"/>
    </source>
</evidence>
<feature type="region of interest" description="Disordered" evidence="1">
    <location>
        <begin position="28"/>
        <end position="54"/>
    </location>
</feature>
<reference evidence="2 3" key="1">
    <citation type="submission" date="2015-10" db="EMBL/GenBank/DDBJ databases">
        <title>Conservation of the essential genome among Caulobacter and Brevundimonas species.</title>
        <authorList>
            <person name="Scott D."/>
            <person name="Ely B."/>
        </authorList>
    </citation>
    <scope>NUCLEOTIDE SEQUENCE [LARGE SCALE GENOMIC DNA]</scope>
    <source>
        <strain evidence="2 3">CB4</strain>
    </source>
</reference>
<dbReference type="Pfam" id="PF08811">
    <property type="entry name" value="DUF1800"/>
    <property type="match status" value="1"/>
</dbReference>
<dbReference type="KEGG" id="chq:AQ619_06440"/>
<evidence type="ECO:0000313" key="3">
    <source>
        <dbReference type="Proteomes" id="UP000056905"/>
    </source>
</evidence>
<dbReference type="RefSeq" id="WP_062145608.1">
    <property type="nucleotide sequence ID" value="NZ_CP013002.1"/>
</dbReference>
<gene>
    <name evidence="2" type="ORF">AQ619_06440</name>
</gene>
<dbReference type="EMBL" id="CP013002">
    <property type="protein sequence ID" value="ALL13021.1"/>
    <property type="molecule type" value="Genomic_DNA"/>
</dbReference>
<accession>A0A0P0NYR3</accession>
<protein>
    <recommendedName>
        <fullName evidence="4">DUF1800 domain-containing protein</fullName>
    </recommendedName>
</protein>
<dbReference type="STRING" id="69395.AQ619_06440"/>
<dbReference type="Proteomes" id="UP000056905">
    <property type="component" value="Chromosome"/>
</dbReference>
<dbReference type="InterPro" id="IPR014917">
    <property type="entry name" value="DUF1800"/>
</dbReference>
<evidence type="ECO:0000256" key="1">
    <source>
        <dbReference type="SAM" id="MobiDB-lite"/>
    </source>
</evidence>
<dbReference type="AlphaFoldDB" id="A0A0P0NYR3"/>
<organism evidence="2 3">
    <name type="scientific">Caulobacter henricii</name>
    <dbReference type="NCBI Taxonomy" id="69395"/>
    <lineage>
        <taxon>Bacteria</taxon>
        <taxon>Pseudomonadati</taxon>
        <taxon>Pseudomonadota</taxon>
        <taxon>Alphaproteobacteria</taxon>
        <taxon>Caulobacterales</taxon>
        <taxon>Caulobacteraceae</taxon>
        <taxon>Caulobacter</taxon>
    </lineage>
</organism>
<sequence>MSLTDKDLMAALAVTRFGLGARPGDIATAAHDPRGSLIDQIDGRGADQPQDRPETAAQRFVAMRAYQALRREARDDGEPRTVAVQQANRVLRDKAAADFLARARLGAGTADGFRERWALFWANHFTVSSTKEITAAMVGPFEQEVIRPYAFGRFEDLLVAASTHPAMLTYLDQAQSVGPNSALGDRNSRRGLNENLAREILELHTLGIEAGYSQADVTELARALTGFSIGREDDARAGQFVFRENIHEPGARAVLGKTYKAGDLGQGLAILKALAAHPATARHLAFKIARHFVADDPPPSLVARLEASFRDSGGRLDRVARTLIEAPEAWDPAASKFKTPYEFLISAWRLIGAQPSAFERITLPLISLGQRGFSAPSPKGWSDMAGEWCSPDGLVKRLQWSQAFAEVIAERMDPSVAAQNALGARLSVPTAQAVARAETRSEAFALLLMSPEFQRR</sequence>
<keyword evidence="3" id="KW-1185">Reference proteome</keyword>
<evidence type="ECO:0000313" key="2">
    <source>
        <dbReference type="EMBL" id="ALL13021.1"/>
    </source>
</evidence>
<proteinExistence type="predicted"/>
<name>A0A0P0NYR3_9CAUL</name>